<keyword evidence="6" id="KW-1185">Reference proteome</keyword>
<evidence type="ECO:0000256" key="2">
    <source>
        <dbReference type="ARBA" id="ARBA00022801"/>
    </source>
</evidence>
<dbReference type="STRING" id="3088.A0A383VF59"/>
<dbReference type="InterPro" id="IPR050410">
    <property type="entry name" value="CCR4/nocturin_mRNA_transcr"/>
</dbReference>
<dbReference type="GO" id="GO:0000175">
    <property type="term" value="F:3'-5'-RNA exonuclease activity"/>
    <property type="evidence" value="ECO:0007669"/>
    <property type="project" value="TreeGrafter"/>
</dbReference>
<dbReference type="GO" id="GO:0006139">
    <property type="term" value="P:nucleobase-containing compound metabolic process"/>
    <property type="evidence" value="ECO:0007669"/>
    <property type="project" value="UniProtKB-ARBA"/>
</dbReference>
<evidence type="ECO:0000313" key="5">
    <source>
        <dbReference type="EMBL" id="SZX64195.1"/>
    </source>
</evidence>
<feature type="domain" description="Endonuclease/exonuclease/phosphatase" evidence="4">
    <location>
        <begin position="33"/>
        <end position="400"/>
    </location>
</feature>
<feature type="region of interest" description="Disordered" evidence="3">
    <location>
        <begin position="264"/>
        <end position="348"/>
    </location>
</feature>
<sequence length="412" mass="43998">MIGLAAEAVQCKERSEVQLQQTAAVVHPFRVATFNVLADGLAQSGDFFKVPISCLMWEHRLPLILQEVRAANADILCLQELNHFDTLAAALVPEGYSCFFRAKKPSPALKFGFPADGIALFYRHSRFSASPAPSGHCFASMDGQPAAQGFVTALLHDKQSGRSLLVAATHLKAKAGVDNEQTRVHQACQLLQELENVQERQQLLQLQQQPAAESSSGASSSRGVPPAVLLCGDFNTTPDSETVQVIMDHRLGLQSIWNVPWSKGSSAGSNSNGNGHSHGSSSNGTAAASANGNGHRSSSHSNGNGKISNGNGAHPPDAAASQAAGAAADDESSSSSSPQPATEGTEFTTWKFRSTGAVKRTIDYIWYSQQQLAPVSRWRMLSESEIGPEGLPSKQYPSDHMCVTCQFGWLEQ</sequence>
<dbReference type="InterPro" id="IPR005135">
    <property type="entry name" value="Endo/exonuclease/phosphatase"/>
</dbReference>
<accession>A0A383VF59</accession>
<evidence type="ECO:0000313" key="6">
    <source>
        <dbReference type="Proteomes" id="UP000256970"/>
    </source>
</evidence>
<dbReference type="Gene3D" id="3.60.10.10">
    <property type="entry name" value="Endonuclease/exonuclease/phosphatase"/>
    <property type="match status" value="1"/>
</dbReference>
<evidence type="ECO:0000256" key="3">
    <source>
        <dbReference type="SAM" id="MobiDB-lite"/>
    </source>
</evidence>
<dbReference type="PANTHER" id="PTHR12121:SF45">
    <property type="entry name" value="NOCTURNIN"/>
    <property type="match status" value="1"/>
</dbReference>
<dbReference type="Proteomes" id="UP000256970">
    <property type="component" value="Unassembled WGS sequence"/>
</dbReference>
<organism evidence="5 6">
    <name type="scientific">Tetradesmus obliquus</name>
    <name type="common">Green alga</name>
    <name type="synonym">Acutodesmus obliquus</name>
    <dbReference type="NCBI Taxonomy" id="3088"/>
    <lineage>
        <taxon>Eukaryota</taxon>
        <taxon>Viridiplantae</taxon>
        <taxon>Chlorophyta</taxon>
        <taxon>core chlorophytes</taxon>
        <taxon>Chlorophyceae</taxon>
        <taxon>CS clade</taxon>
        <taxon>Sphaeropleales</taxon>
        <taxon>Scenedesmaceae</taxon>
        <taxon>Tetradesmus</taxon>
    </lineage>
</organism>
<evidence type="ECO:0000256" key="1">
    <source>
        <dbReference type="ARBA" id="ARBA00010774"/>
    </source>
</evidence>
<proteinExistence type="inferred from homology"/>
<dbReference type="InterPro" id="IPR036691">
    <property type="entry name" value="Endo/exonu/phosph_ase_sf"/>
</dbReference>
<evidence type="ECO:0000259" key="4">
    <source>
        <dbReference type="Pfam" id="PF03372"/>
    </source>
</evidence>
<name>A0A383VF59_TETOB</name>
<dbReference type="PANTHER" id="PTHR12121">
    <property type="entry name" value="CARBON CATABOLITE REPRESSOR PROTEIN 4"/>
    <property type="match status" value="1"/>
</dbReference>
<keyword evidence="2" id="KW-0378">Hydrolase</keyword>
<dbReference type="AlphaFoldDB" id="A0A383VF59"/>
<reference evidence="5 6" key="1">
    <citation type="submission" date="2016-10" db="EMBL/GenBank/DDBJ databases">
        <authorList>
            <person name="Cai Z."/>
        </authorList>
    </citation>
    <scope>NUCLEOTIDE SEQUENCE [LARGE SCALE GENOMIC DNA]</scope>
</reference>
<dbReference type="SUPFAM" id="SSF56219">
    <property type="entry name" value="DNase I-like"/>
    <property type="match status" value="1"/>
</dbReference>
<dbReference type="EMBL" id="FNXT01000373">
    <property type="protein sequence ID" value="SZX64195.1"/>
    <property type="molecule type" value="Genomic_DNA"/>
</dbReference>
<feature type="compositionally biased region" description="Low complexity" evidence="3">
    <location>
        <begin position="264"/>
        <end position="341"/>
    </location>
</feature>
<dbReference type="Pfam" id="PF03372">
    <property type="entry name" value="Exo_endo_phos"/>
    <property type="match status" value="1"/>
</dbReference>
<comment type="similarity">
    <text evidence="1">Belongs to the CCR4/nocturin family.</text>
</comment>
<gene>
    <name evidence="5" type="ORF">BQ4739_LOCUS4716</name>
</gene>
<protein>
    <recommendedName>
        <fullName evidence="4">Endonuclease/exonuclease/phosphatase domain-containing protein</fullName>
    </recommendedName>
</protein>